<reference evidence="2 3" key="1">
    <citation type="submission" date="2016-11" db="EMBL/GenBank/DDBJ databases">
        <authorList>
            <person name="Jaros S."/>
            <person name="Januszkiewicz K."/>
            <person name="Wedrychowicz H."/>
        </authorList>
    </citation>
    <scope>NUCLEOTIDE SEQUENCE [LARGE SCALE GENOMIC DNA]</scope>
    <source>
        <strain evidence="2 3">DSM 21986</strain>
    </source>
</reference>
<gene>
    <name evidence="2" type="ORF">SAMN05443144_10532</name>
</gene>
<feature type="transmembrane region" description="Helical" evidence="1">
    <location>
        <begin position="59"/>
        <end position="80"/>
    </location>
</feature>
<dbReference type="EMBL" id="FQUS01000005">
    <property type="protein sequence ID" value="SHF03619.1"/>
    <property type="molecule type" value="Genomic_DNA"/>
</dbReference>
<evidence type="ECO:0000256" key="1">
    <source>
        <dbReference type="SAM" id="Phobius"/>
    </source>
</evidence>
<dbReference type="AlphaFoldDB" id="A0A1M4YD43"/>
<sequence length="204" mass="23571">MIAESILEDMAGTDFNIFYWLILGTFTLAAVFWATATLLNVVRLRNVRLSWKTGKVKGYPLFSTLFLLATLTVGGLAVYRGVSAEIIASALYIWLGVSWFGTSYFASKRFITDYGIVKNVNEPSQTVAWHQIRDFVEKEKEEHIHYIFIYSADIYDDYSDLIRLELEVPHKQQRAFQNLIAHKLGHRIRCYVKDDDTINVEQFN</sequence>
<keyword evidence="1" id="KW-0812">Transmembrane</keyword>
<organism evidence="2 3">
    <name type="scientific">Fodinibius roseus</name>
    <dbReference type="NCBI Taxonomy" id="1194090"/>
    <lineage>
        <taxon>Bacteria</taxon>
        <taxon>Pseudomonadati</taxon>
        <taxon>Balneolota</taxon>
        <taxon>Balneolia</taxon>
        <taxon>Balneolales</taxon>
        <taxon>Balneolaceae</taxon>
        <taxon>Fodinibius</taxon>
    </lineage>
</organism>
<proteinExistence type="predicted"/>
<feature type="transmembrane region" description="Helical" evidence="1">
    <location>
        <begin position="86"/>
        <end position="106"/>
    </location>
</feature>
<protein>
    <submittedName>
        <fullName evidence="2">Uncharacterized protein</fullName>
    </submittedName>
</protein>
<name>A0A1M4YD43_9BACT</name>
<dbReference type="STRING" id="1194090.SAMN05443144_10532"/>
<keyword evidence="1" id="KW-0472">Membrane</keyword>
<dbReference type="Proteomes" id="UP000184041">
    <property type="component" value="Unassembled WGS sequence"/>
</dbReference>
<evidence type="ECO:0000313" key="3">
    <source>
        <dbReference type="Proteomes" id="UP000184041"/>
    </source>
</evidence>
<evidence type="ECO:0000313" key="2">
    <source>
        <dbReference type="EMBL" id="SHF03619.1"/>
    </source>
</evidence>
<accession>A0A1M4YD43</accession>
<keyword evidence="3" id="KW-1185">Reference proteome</keyword>
<keyword evidence="1" id="KW-1133">Transmembrane helix</keyword>
<feature type="transmembrane region" description="Helical" evidence="1">
    <location>
        <begin position="17"/>
        <end position="39"/>
    </location>
</feature>